<reference evidence="6 7" key="1">
    <citation type="journal article" date="2014" name="Int. J. Syst. Evol. Microbiol.">
        <title>Complete genome sequence of Corynebacterium casei LMG S-19264T (=DSM 44701T), isolated from a smear-ripened cheese.</title>
        <authorList>
            <consortium name="US DOE Joint Genome Institute (JGI-PGF)"/>
            <person name="Walter F."/>
            <person name="Albersmeier A."/>
            <person name="Kalinowski J."/>
            <person name="Ruckert C."/>
        </authorList>
    </citation>
    <scope>NUCLEOTIDE SEQUENCE [LARGE SCALE GENOMIC DNA]</scope>
    <source>
        <strain evidence="6 7">CGMCC 1.16330</strain>
    </source>
</reference>
<comment type="similarity">
    <text evidence="1">Belongs to the ATP-dependent AMP-binding enzyme family.</text>
</comment>
<comment type="caution">
    <text evidence="6">The sequence shown here is derived from an EMBL/GenBank/DDBJ whole genome shotgun (WGS) entry which is preliminary data.</text>
</comment>
<evidence type="ECO:0000259" key="4">
    <source>
        <dbReference type="Pfam" id="PF00501"/>
    </source>
</evidence>
<dbReference type="SUPFAM" id="SSF56801">
    <property type="entry name" value="Acetyl-CoA synthetase-like"/>
    <property type="match status" value="1"/>
</dbReference>
<dbReference type="InterPro" id="IPR042099">
    <property type="entry name" value="ANL_N_sf"/>
</dbReference>
<dbReference type="PANTHER" id="PTHR43201">
    <property type="entry name" value="ACYL-COA SYNTHETASE"/>
    <property type="match status" value="1"/>
</dbReference>
<keyword evidence="2" id="KW-0436">Ligase</keyword>
<evidence type="ECO:0000256" key="2">
    <source>
        <dbReference type="ARBA" id="ARBA00022598"/>
    </source>
</evidence>
<keyword evidence="3" id="KW-0472">Membrane</keyword>
<keyword evidence="3" id="KW-0812">Transmembrane</keyword>
<accession>A0A8J3EBW0</accession>
<evidence type="ECO:0000259" key="5">
    <source>
        <dbReference type="Pfam" id="PF13193"/>
    </source>
</evidence>
<dbReference type="InterPro" id="IPR045851">
    <property type="entry name" value="AMP-bd_C_sf"/>
</dbReference>
<sequence>MDMPASRTVPALLAEMAARHPARLFVVDGDLRLSWAEFLAETREVAKGLQALGVRRGDRVAILMGNQAEWLLTQFAAATLGATAVAVNTWWRARELEHALALSEASVLVMVGRYLRYDYAAELAALGDPGRALPALRHIVCCDGAGPPGALPFARMVEAGRAVPDDALESAQAAVRPDDPAIICFTSGSTARAKAVPLVHEGLIRNMHGIGERMRLGPDDRVLLAVSLFWAFACVNAVFAVATHGGTIVLQRHFEPGQSLALIERERCTAIYAMANMAMALHAHPDRHRRDLSSLRTGLTMPQAVPLLAELGAREVTTCYGLTECYGNSTVADCRAPLELRMRSAGPALPGTEVQVVDPATRRPLPSGEVGEVRLRGFVTPGYLGDPERTAEAIDAEGWFYTGDLALLDAEGNLHFRGRRKEMIKTGGINVSPVEVEELLLSHPAVQQAVVVGVPDAEREEIVAALVVPKPGARVTAEALVRFCRDNAAAYKVPRLVEIVAAGQVPLTDTGKVSKRMVQERFAARGPTRGAAA</sequence>
<proteinExistence type="inferred from homology"/>
<dbReference type="Pfam" id="PF13193">
    <property type="entry name" value="AMP-binding_C"/>
    <property type="match status" value="1"/>
</dbReference>
<dbReference type="Pfam" id="PF00501">
    <property type="entry name" value="AMP-binding"/>
    <property type="match status" value="1"/>
</dbReference>
<feature type="domain" description="AMP-dependent synthetase/ligase" evidence="4">
    <location>
        <begin position="15"/>
        <end position="384"/>
    </location>
</feature>
<dbReference type="Gene3D" id="3.30.300.30">
    <property type="match status" value="1"/>
</dbReference>
<dbReference type="GO" id="GO:0031956">
    <property type="term" value="F:medium-chain fatty acid-CoA ligase activity"/>
    <property type="evidence" value="ECO:0007669"/>
    <property type="project" value="TreeGrafter"/>
</dbReference>
<evidence type="ECO:0000256" key="3">
    <source>
        <dbReference type="SAM" id="Phobius"/>
    </source>
</evidence>
<dbReference type="PANTHER" id="PTHR43201:SF5">
    <property type="entry name" value="MEDIUM-CHAIN ACYL-COA LIGASE ACSF2, MITOCHONDRIAL"/>
    <property type="match status" value="1"/>
</dbReference>
<dbReference type="AlphaFoldDB" id="A0A8J3EBW0"/>
<dbReference type="Proteomes" id="UP000597507">
    <property type="component" value="Unassembled WGS sequence"/>
</dbReference>
<dbReference type="EMBL" id="BMKS01000003">
    <property type="protein sequence ID" value="GGG27503.1"/>
    <property type="molecule type" value="Genomic_DNA"/>
</dbReference>
<gene>
    <name evidence="6" type="ORF">GCM10010964_14300</name>
</gene>
<feature type="domain" description="AMP-binding enzyme C-terminal" evidence="5">
    <location>
        <begin position="435"/>
        <end position="512"/>
    </location>
</feature>
<name>A0A8J3EBW0_9PROT</name>
<organism evidence="6 7">
    <name type="scientific">Caldovatus sediminis</name>
    <dbReference type="NCBI Taxonomy" id="2041189"/>
    <lineage>
        <taxon>Bacteria</taxon>
        <taxon>Pseudomonadati</taxon>
        <taxon>Pseudomonadota</taxon>
        <taxon>Alphaproteobacteria</taxon>
        <taxon>Acetobacterales</taxon>
        <taxon>Roseomonadaceae</taxon>
        <taxon>Caldovatus</taxon>
    </lineage>
</organism>
<evidence type="ECO:0000256" key="1">
    <source>
        <dbReference type="ARBA" id="ARBA00006432"/>
    </source>
</evidence>
<keyword evidence="3" id="KW-1133">Transmembrane helix</keyword>
<feature type="transmembrane region" description="Helical" evidence="3">
    <location>
        <begin position="222"/>
        <end position="242"/>
    </location>
</feature>
<dbReference type="InterPro" id="IPR000873">
    <property type="entry name" value="AMP-dep_synth/lig_dom"/>
</dbReference>
<dbReference type="GO" id="GO:0006631">
    <property type="term" value="P:fatty acid metabolic process"/>
    <property type="evidence" value="ECO:0007669"/>
    <property type="project" value="TreeGrafter"/>
</dbReference>
<evidence type="ECO:0000313" key="7">
    <source>
        <dbReference type="Proteomes" id="UP000597507"/>
    </source>
</evidence>
<evidence type="ECO:0000313" key="6">
    <source>
        <dbReference type="EMBL" id="GGG27503.1"/>
    </source>
</evidence>
<dbReference type="InterPro" id="IPR025110">
    <property type="entry name" value="AMP-bd_C"/>
</dbReference>
<keyword evidence="7" id="KW-1185">Reference proteome</keyword>
<protein>
    <submittedName>
        <fullName evidence="6">AMP-binding protein</fullName>
    </submittedName>
</protein>
<dbReference type="Gene3D" id="3.40.50.12780">
    <property type="entry name" value="N-terminal domain of ligase-like"/>
    <property type="match status" value="1"/>
</dbReference>